<reference evidence="7 8" key="1">
    <citation type="journal article" date="2015" name="Genome Biol. Evol.">
        <title>Phylogenomic analyses indicate that early fungi evolved digesting cell walls of algal ancestors of land plants.</title>
        <authorList>
            <person name="Chang Y."/>
            <person name="Wang S."/>
            <person name="Sekimoto S."/>
            <person name="Aerts A.L."/>
            <person name="Choi C."/>
            <person name="Clum A."/>
            <person name="LaButti K.M."/>
            <person name="Lindquist E.A."/>
            <person name="Yee Ngan C."/>
            <person name="Ohm R.A."/>
            <person name="Salamov A.A."/>
            <person name="Grigoriev I.V."/>
            <person name="Spatafora J.W."/>
            <person name="Berbee M.L."/>
        </authorList>
    </citation>
    <scope>NUCLEOTIDE SEQUENCE [LARGE SCALE GENOMIC DNA]</scope>
    <source>
        <strain evidence="7 8">JEL478</strain>
    </source>
</reference>
<comment type="similarity">
    <text evidence="1 5">Belongs to the peptidase S8 family.</text>
</comment>
<dbReference type="PANTHER" id="PTHR43806">
    <property type="entry name" value="PEPTIDASE S8"/>
    <property type="match status" value="1"/>
</dbReference>
<dbReference type="PANTHER" id="PTHR43806:SF66">
    <property type="entry name" value="SERIN ENDOPEPTIDASE"/>
    <property type="match status" value="1"/>
</dbReference>
<dbReference type="InterPro" id="IPR050131">
    <property type="entry name" value="Peptidase_S8_subtilisin-like"/>
</dbReference>
<dbReference type="OrthoDB" id="206201at2759"/>
<sequence length="219" mass="22115">YRYPASAGKGVTVYVLDSGINVSLSEFGGRAVWGANVINNATDDDSGHGTFVAAIIAGSSYGVAKNASLVSVKCLDKNGEGRTSTVIRALAFVFNQTYNNVTQMAAPNTVVTMSVGGPTSSILNSVVNVLFSVGIAVVAAAGNDADDACQTSPASAIGSIAVGAMDRSDIATNYSNYGPCTNIYAPGSDITSIFANGSVDSLRGTSFAAPHVAGVVSLL</sequence>
<evidence type="ECO:0000256" key="5">
    <source>
        <dbReference type="PROSITE-ProRule" id="PRU01240"/>
    </source>
</evidence>
<dbReference type="Pfam" id="PF00082">
    <property type="entry name" value="Peptidase_S8"/>
    <property type="match status" value="1"/>
</dbReference>
<name>A0A139AI97_GONPJ</name>
<dbReference type="AlphaFoldDB" id="A0A139AI97"/>
<feature type="active site" description="Charge relay system" evidence="5">
    <location>
        <position position="48"/>
    </location>
</feature>
<keyword evidence="8" id="KW-1185">Reference proteome</keyword>
<dbReference type="PROSITE" id="PS51892">
    <property type="entry name" value="SUBTILASE"/>
    <property type="match status" value="1"/>
</dbReference>
<dbReference type="InterPro" id="IPR015500">
    <property type="entry name" value="Peptidase_S8_subtilisin-rel"/>
</dbReference>
<dbReference type="STRING" id="1344416.A0A139AI97"/>
<dbReference type="Gene3D" id="3.40.50.200">
    <property type="entry name" value="Peptidase S8/S53 domain"/>
    <property type="match status" value="1"/>
</dbReference>
<feature type="non-terminal residue" evidence="7">
    <location>
        <position position="219"/>
    </location>
</feature>
<feature type="active site" description="Charge relay system" evidence="5">
    <location>
        <position position="206"/>
    </location>
</feature>
<dbReference type="InterPro" id="IPR000209">
    <property type="entry name" value="Peptidase_S8/S53_dom"/>
</dbReference>
<accession>A0A139AI97</accession>
<dbReference type="InterPro" id="IPR036852">
    <property type="entry name" value="Peptidase_S8/S53_dom_sf"/>
</dbReference>
<feature type="domain" description="Peptidase S8/S53" evidence="6">
    <location>
        <begin position="8"/>
        <end position="218"/>
    </location>
</feature>
<evidence type="ECO:0000256" key="2">
    <source>
        <dbReference type="ARBA" id="ARBA00022670"/>
    </source>
</evidence>
<evidence type="ECO:0000256" key="4">
    <source>
        <dbReference type="ARBA" id="ARBA00022825"/>
    </source>
</evidence>
<dbReference type="Proteomes" id="UP000070544">
    <property type="component" value="Unassembled WGS sequence"/>
</dbReference>
<keyword evidence="3 5" id="KW-0378">Hydrolase</keyword>
<protein>
    <submittedName>
        <fullName evidence="7">Subtilisin-like protein</fullName>
    </submittedName>
</protein>
<keyword evidence="4 5" id="KW-0720">Serine protease</keyword>
<feature type="non-terminal residue" evidence="7">
    <location>
        <position position="1"/>
    </location>
</feature>
<dbReference type="GO" id="GO:0005615">
    <property type="term" value="C:extracellular space"/>
    <property type="evidence" value="ECO:0007669"/>
    <property type="project" value="TreeGrafter"/>
</dbReference>
<evidence type="ECO:0000256" key="3">
    <source>
        <dbReference type="ARBA" id="ARBA00022801"/>
    </source>
</evidence>
<dbReference type="GO" id="GO:0004252">
    <property type="term" value="F:serine-type endopeptidase activity"/>
    <property type="evidence" value="ECO:0007669"/>
    <property type="project" value="UniProtKB-UniRule"/>
</dbReference>
<dbReference type="SUPFAM" id="SSF52743">
    <property type="entry name" value="Subtilisin-like"/>
    <property type="match status" value="1"/>
</dbReference>
<evidence type="ECO:0000259" key="6">
    <source>
        <dbReference type="Pfam" id="PF00082"/>
    </source>
</evidence>
<organism evidence="7 8">
    <name type="scientific">Gonapodya prolifera (strain JEL478)</name>
    <name type="common">Monoblepharis prolifera</name>
    <dbReference type="NCBI Taxonomy" id="1344416"/>
    <lineage>
        <taxon>Eukaryota</taxon>
        <taxon>Fungi</taxon>
        <taxon>Fungi incertae sedis</taxon>
        <taxon>Chytridiomycota</taxon>
        <taxon>Chytridiomycota incertae sedis</taxon>
        <taxon>Monoblepharidomycetes</taxon>
        <taxon>Monoblepharidales</taxon>
        <taxon>Gonapodyaceae</taxon>
        <taxon>Gonapodya</taxon>
    </lineage>
</organism>
<dbReference type="OMA" id="SANMIKH"/>
<evidence type="ECO:0000256" key="1">
    <source>
        <dbReference type="ARBA" id="ARBA00011073"/>
    </source>
</evidence>
<dbReference type="EMBL" id="KQ965756">
    <property type="protein sequence ID" value="KXS16145.1"/>
    <property type="molecule type" value="Genomic_DNA"/>
</dbReference>
<proteinExistence type="inferred from homology"/>
<gene>
    <name evidence="7" type="ORF">M427DRAFT_89220</name>
</gene>
<keyword evidence="2 5" id="KW-0645">Protease</keyword>
<dbReference type="InterPro" id="IPR023828">
    <property type="entry name" value="Peptidase_S8_Ser-AS"/>
</dbReference>
<evidence type="ECO:0000313" key="8">
    <source>
        <dbReference type="Proteomes" id="UP000070544"/>
    </source>
</evidence>
<dbReference type="PRINTS" id="PR00723">
    <property type="entry name" value="SUBTILISIN"/>
</dbReference>
<feature type="active site" description="Charge relay system" evidence="5">
    <location>
        <position position="17"/>
    </location>
</feature>
<dbReference type="GO" id="GO:0006508">
    <property type="term" value="P:proteolysis"/>
    <property type="evidence" value="ECO:0007669"/>
    <property type="project" value="UniProtKB-KW"/>
</dbReference>
<dbReference type="PROSITE" id="PS00138">
    <property type="entry name" value="SUBTILASE_SER"/>
    <property type="match status" value="1"/>
</dbReference>
<evidence type="ECO:0000313" key="7">
    <source>
        <dbReference type="EMBL" id="KXS16145.1"/>
    </source>
</evidence>